<dbReference type="PANTHER" id="PTHR46481">
    <property type="entry name" value="ZINC FINGER BED DOMAIN-CONTAINING PROTEIN 4"/>
    <property type="match status" value="1"/>
</dbReference>
<dbReference type="PANTHER" id="PTHR46481:SF10">
    <property type="entry name" value="ZINC FINGER BED DOMAIN-CONTAINING PROTEIN 39"/>
    <property type="match status" value="1"/>
</dbReference>
<organism evidence="11 12">
    <name type="scientific">Daphnia magna</name>
    <dbReference type="NCBI Taxonomy" id="35525"/>
    <lineage>
        <taxon>Eukaryota</taxon>
        <taxon>Metazoa</taxon>
        <taxon>Ecdysozoa</taxon>
        <taxon>Arthropoda</taxon>
        <taxon>Crustacea</taxon>
        <taxon>Branchiopoda</taxon>
        <taxon>Diplostraca</taxon>
        <taxon>Cladocera</taxon>
        <taxon>Anomopoda</taxon>
        <taxon>Daphniidae</taxon>
        <taxon>Daphnia</taxon>
    </lineage>
</organism>
<gene>
    <name evidence="11" type="ORF">APZ42_008839</name>
</gene>
<evidence type="ECO:0000256" key="8">
    <source>
        <dbReference type="PROSITE-ProRule" id="PRU00027"/>
    </source>
</evidence>
<evidence type="ECO:0000313" key="12">
    <source>
        <dbReference type="Proteomes" id="UP000076858"/>
    </source>
</evidence>
<proteinExistence type="predicted"/>
<dbReference type="EMBL" id="LRGB01024046">
    <property type="protein sequence ID" value="KZR96687.1"/>
    <property type="molecule type" value="Genomic_DNA"/>
</dbReference>
<feature type="region of interest" description="Disordered" evidence="9">
    <location>
        <begin position="61"/>
        <end position="80"/>
    </location>
</feature>
<name>A0A164EDV1_9CRUS</name>
<evidence type="ECO:0000259" key="10">
    <source>
        <dbReference type="PROSITE" id="PS50808"/>
    </source>
</evidence>
<reference evidence="11 12" key="1">
    <citation type="submission" date="2016-03" db="EMBL/GenBank/DDBJ databases">
        <title>EvidentialGene: Evidence-directed Construction of Genes on Genomes.</title>
        <authorList>
            <person name="Gilbert D.G."/>
            <person name="Choi J.-H."/>
            <person name="Mockaitis K."/>
            <person name="Colbourne J."/>
            <person name="Pfrender M."/>
        </authorList>
    </citation>
    <scope>NUCLEOTIDE SEQUENCE [LARGE SCALE GENOMIC DNA]</scope>
    <source>
        <strain evidence="11 12">Xinb3</strain>
        <tissue evidence="11">Complete organism</tissue>
    </source>
</reference>
<dbReference type="OrthoDB" id="117690at2759"/>
<evidence type="ECO:0000256" key="9">
    <source>
        <dbReference type="SAM" id="MobiDB-lite"/>
    </source>
</evidence>
<dbReference type="SMART" id="SM00614">
    <property type="entry name" value="ZnF_BED"/>
    <property type="match status" value="1"/>
</dbReference>
<evidence type="ECO:0000256" key="7">
    <source>
        <dbReference type="ARBA" id="ARBA00023242"/>
    </source>
</evidence>
<dbReference type="SUPFAM" id="SSF57667">
    <property type="entry name" value="beta-beta-alpha zinc fingers"/>
    <property type="match status" value="1"/>
</dbReference>
<dbReference type="AlphaFoldDB" id="A0A164EDV1"/>
<evidence type="ECO:0000256" key="5">
    <source>
        <dbReference type="ARBA" id="ARBA00023015"/>
    </source>
</evidence>
<evidence type="ECO:0000256" key="6">
    <source>
        <dbReference type="ARBA" id="ARBA00023163"/>
    </source>
</evidence>
<evidence type="ECO:0000256" key="3">
    <source>
        <dbReference type="ARBA" id="ARBA00022771"/>
    </source>
</evidence>
<keyword evidence="12" id="KW-1185">Reference proteome</keyword>
<dbReference type="InterPro" id="IPR052035">
    <property type="entry name" value="ZnF_BED_domain_contain"/>
</dbReference>
<keyword evidence="2" id="KW-0479">Metal-binding</keyword>
<dbReference type="InterPro" id="IPR036236">
    <property type="entry name" value="Znf_C2H2_sf"/>
</dbReference>
<keyword evidence="4" id="KW-0862">Zinc</keyword>
<feature type="non-terminal residue" evidence="11">
    <location>
        <position position="1"/>
    </location>
</feature>
<comment type="caution">
    <text evidence="11">The sequence shown here is derived from an EMBL/GenBank/DDBJ whole genome shotgun (WGS) entry which is preliminary data.</text>
</comment>
<feature type="domain" description="BED-type" evidence="10">
    <location>
        <begin position="11"/>
        <end position="75"/>
    </location>
</feature>
<keyword evidence="5" id="KW-0805">Transcription regulation</keyword>
<evidence type="ECO:0000256" key="4">
    <source>
        <dbReference type="ARBA" id="ARBA00022833"/>
    </source>
</evidence>
<dbReference type="Pfam" id="PF02892">
    <property type="entry name" value="zf-BED"/>
    <property type="match status" value="1"/>
</dbReference>
<dbReference type="PROSITE" id="PS50808">
    <property type="entry name" value="ZF_BED"/>
    <property type="match status" value="1"/>
</dbReference>
<evidence type="ECO:0000256" key="1">
    <source>
        <dbReference type="ARBA" id="ARBA00004123"/>
    </source>
</evidence>
<dbReference type="InterPro" id="IPR003656">
    <property type="entry name" value="Znf_BED"/>
</dbReference>
<dbReference type="GO" id="GO:0005634">
    <property type="term" value="C:nucleus"/>
    <property type="evidence" value="ECO:0007669"/>
    <property type="project" value="UniProtKB-SubCell"/>
</dbReference>
<keyword evidence="6" id="KW-0804">Transcription</keyword>
<dbReference type="Proteomes" id="UP000076858">
    <property type="component" value="Unassembled WGS sequence"/>
</dbReference>
<evidence type="ECO:0000313" key="11">
    <source>
        <dbReference type="EMBL" id="KZR96687.1"/>
    </source>
</evidence>
<protein>
    <recommendedName>
        <fullName evidence="10">BED-type domain-containing protein</fullName>
    </recommendedName>
</protein>
<accession>A0A164EDV1</accession>
<comment type="subcellular location">
    <subcellularLocation>
        <location evidence="1">Nucleus</location>
    </subcellularLocation>
</comment>
<dbReference type="GO" id="GO:0008270">
    <property type="term" value="F:zinc ion binding"/>
    <property type="evidence" value="ECO:0007669"/>
    <property type="project" value="UniProtKB-KW"/>
</dbReference>
<evidence type="ECO:0000256" key="2">
    <source>
        <dbReference type="ARBA" id="ARBA00022723"/>
    </source>
</evidence>
<sequence>DDEIIAQPAKSNKSVIWDHFTQCPDFQYKAICNYCKKPQDRSGGSTSNMIKHLENIHKIASGCRKRPHPPSQKAKELRPTTEVSQKIDRLLTEWICADFQAFEVVEKNFS</sequence>
<dbReference type="GO" id="GO:0009791">
    <property type="term" value="P:post-embryonic development"/>
    <property type="evidence" value="ECO:0007669"/>
    <property type="project" value="UniProtKB-ARBA"/>
</dbReference>
<keyword evidence="7" id="KW-0539">Nucleus</keyword>
<keyword evidence="3 8" id="KW-0863">Zinc-finger</keyword>
<dbReference type="GO" id="GO:0003677">
    <property type="term" value="F:DNA binding"/>
    <property type="evidence" value="ECO:0007669"/>
    <property type="project" value="InterPro"/>
</dbReference>
<feature type="non-terminal residue" evidence="11">
    <location>
        <position position="110"/>
    </location>
</feature>